<feature type="region of interest" description="Disordered" evidence="1">
    <location>
        <begin position="1"/>
        <end position="71"/>
    </location>
</feature>
<protein>
    <submittedName>
        <fullName evidence="2">LADA_0B01662g1_1</fullName>
    </submittedName>
</protein>
<sequence>MPPSSEHNLPPPSYEEVMSQTSTGYSSPNSLPVGHAQNAAYNSPPQRPPQRPPRPSSSSQIDHASSSSVSTANKLPWTYPRGYYCTKCGNSGYKIKNGQSCKRCWRKFAIPMPSEHVQVQYVEPIYRPSPIFPPSQGYSTYGSYYPSNRPLSYSSQPSAPPGVVFPPGDPRIGGFLCGECRGKGRVRFLLDKEICPTCRGVGRVF</sequence>
<dbReference type="OrthoDB" id="2405700at2759"/>
<dbReference type="InterPro" id="IPR038910">
    <property type="entry name" value="Hua1-like"/>
</dbReference>
<dbReference type="Gene3D" id="6.20.20.10">
    <property type="match status" value="1"/>
</dbReference>
<feature type="compositionally biased region" description="Polar residues" evidence="1">
    <location>
        <begin position="18"/>
        <end position="30"/>
    </location>
</feature>
<dbReference type="GO" id="GO:0005737">
    <property type="term" value="C:cytoplasm"/>
    <property type="evidence" value="ECO:0007669"/>
    <property type="project" value="EnsemblFungi"/>
</dbReference>
<reference evidence="3" key="1">
    <citation type="submission" date="2016-03" db="EMBL/GenBank/DDBJ databases">
        <authorList>
            <person name="Devillers H."/>
        </authorList>
    </citation>
    <scope>NUCLEOTIDE SEQUENCE [LARGE SCALE GENOMIC DNA]</scope>
</reference>
<dbReference type="PANTHER" id="PTHR28031">
    <property type="entry name" value="PROLINE-RICH PROTEIN HUA1"/>
    <property type="match status" value="1"/>
</dbReference>
<proteinExistence type="predicted"/>
<evidence type="ECO:0000313" key="2">
    <source>
        <dbReference type="EMBL" id="SCU79579.1"/>
    </source>
</evidence>
<evidence type="ECO:0000313" key="3">
    <source>
        <dbReference type="Proteomes" id="UP000190274"/>
    </source>
</evidence>
<name>A0A1G4IS15_9SACH</name>
<feature type="compositionally biased region" description="Low complexity" evidence="1">
    <location>
        <begin position="56"/>
        <end position="70"/>
    </location>
</feature>
<evidence type="ECO:0000256" key="1">
    <source>
        <dbReference type="SAM" id="MobiDB-lite"/>
    </source>
</evidence>
<accession>A0A1G4IS15</accession>
<dbReference type="PANTHER" id="PTHR28031:SF1">
    <property type="entry name" value="PROLINE-RICH PROTEIN HUA1"/>
    <property type="match status" value="1"/>
</dbReference>
<organism evidence="2 3">
    <name type="scientific">Lachancea dasiensis</name>
    <dbReference type="NCBI Taxonomy" id="1072105"/>
    <lineage>
        <taxon>Eukaryota</taxon>
        <taxon>Fungi</taxon>
        <taxon>Dikarya</taxon>
        <taxon>Ascomycota</taxon>
        <taxon>Saccharomycotina</taxon>
        <taxon>Saccharomycetes</taxon>
        <taxon>Saccharomycetales</taxon>
        <taxon>Saccharomycetaceae</taxon>
        <taxon>Lachancea</taxon>
    </lineage>
</organism>
<dbReference type="Proteomes" id="UP000190274">
    <property type="component" value="Chromosome B"/>
</dbReference>
<dbReference type="EMBL" id="LT598456">
    <property type="protein sequence ID" value="SCU79579.1"/>
    <property type="molecule type" value="Genomic_DNA"/>
</dbReference>
<feature type="compositionally biased region" description="Pro residues" evidence="1">
    <location>
        <begin position="1"/>
        <end position="13"/>
    </location>
</feature>
<feature type="compositionally biased region" description="Pro residues" evidence="1">
    <location>
        <begin position="45"/>
        <end position="55"/>
    </location>
</feature>
<gene>
    <name evidence="2" type="ORF">LADA_0B01662G</name>
</gene>
<dbReference type="STRING" id="1266660.A0A1G4IS15"/>
<dbReference type="AlphaFoldDB" id="A0A1G4IS15"/>
<keyword evidence="3" id="KW-1185">Reference proteome</keyword>